<dbReference type="InterPro" id="IPR036665">
    <property type="entry name" value="PTS_IIA_glucitol/sorbitol_sf"/>
</dbReference>
<dbReference type="OrthoDB" id="5113885at2"/>
<comment type="caution">
    <text evidence="2">The sequence shown here is derived from an EMBL/GenBank/DDBJ whole genome shotgun (WGS) entry which is preliminary data.</text>
</comment>
<keyword evidence="2" id="KW-0813">Transport</keyword>
<dbReference type="GO" id="GO:0016301">
    <property type="term" value="F:kinase activity"/>
    <property type="evidence" value="ECO:0007669"/>
    <property type="project" value="TreeGrafter"/>
</dbReference>
<reference evidence="2 3" key="1">
    <citation type="submission" date="2019-07" db="EMBL/GenBank/DDBJ databases">
        <authorList>
            <person name="Park Y.J."/>
            <person name="Jeong S.E."/>
            <person name="Jung H.S."/>
        </authorList>
    </citation>
    <scope>NUCLEOTIDE SEQUENCE [LARGE SCALE GENOMIC DNA]</scope>
    <source>
        <strain evidence="3">P16(2019)</strain>
    </source>
</reference>
<accession>A0A554A0N2</accession>
<keyword evidence="3" id="KW-1185">Reference proteome</keyword>
<sequence length="125" mass="13934">MYQTKTPVYQTEFIELGSQTSIFLEENMLIIFNETVPADLKDISAVHKQTELLQNVEVGDTLHIQGEQYKILFVGEKANETLRDLGHCTIEFSGKSSSDLPGTLCVEKKDVPQLEVGGKLAIYKG</sequence>
<dbReference type="Proteomes" id="UP000318521">
    <property type="component" value="Unassembled WGS sequence"/>
</dbReference>
<evidence type="ECO:0000256" key="1">
    <source>
        <dbReference type="PROSITE-ProRule" id="PRU00420"/>
    </source>
</evidence>
<dbReference type="GO" id="GO:0009401">
    <property type="term" value="P:phosphoenolpyruvate-dependent sugar phosphotransferase system"/>
    <property type="evidence" value="ECO:0007669"/>
    <property type="project" value="InterPro"/>
</dbReference>
<dbReference type="Gene3D" id="2.40.33.40">
    <property type="entry name" value="Phosphotransferase system, glucitol/sorbitol-specific IIA component"/>
    <property type="match status" value="1"/>
</dbReference>
<evidence type="ECO:0000313" key="2">
    <source>
        <dbReference type="EMBL" id="TSB47252.1"/>
    </source>
</evidence>
<dbReference type="AlphaFoldDB" id="A0A554A0N2"/>
<dbReference type="Pfam" id="PF03829">
    <property type="entry name" value="PTSIIA_gutA"/>
    <property type="match status" value="1"/>
</dbReference>
<keyword evidence="2" id="KW-0762">Sugar transport</keyword>
<dbReference type="GO" id="GO:0008982">
    <property type="term" value="F:protein-N(PI)-phosphohistidine-sugar phosphotransferase activity"/>
    <property type="evidence" value="ECO:0007669"/>
    <property type="project" value="InterPro"/>
</dbReference>
<gene>
    <name evidence="2" type="ORF">FN960_05795</name>
</gene>
<proteinExistence type="predicted"/>
<evidence type="ECO:0000313" key="3">
    <source>
        <dbReference type="Proteomes" id="UP000318521"/>
    </source>
</evidence>
<feature type="modified residue" description="Phosphohistidine; by HPr" evidence="1">
    <location>
        <position position="47"/>
    </location>
</feature>
<dbReference type="GO" id="GO:0005737">
    <property type="term" value="C:cytoplasm"/>
    <property type="evidence" value="ECO:0007669"/>
    <property type="project" value="InterPro"/>
</dbReference>
<dbReference type="PROSITE" id="PS51097">
    <property type="entry name" value="PTS_EIIA_TYPE_5"/>
    <property type="match status" value="1"/>
</dbReference>
<dbReference type="RefSeq" id="WP_143847752.1">
    <property type="nucleotide sequence ID" value="NZ_VLXZ01000003.1"/>
</dbReference>
<dbReference type="InterPro" id="IPR004716">
    <property type="entry name" value="PTS_IIA_glucitol/sorbitol-sp"/>
</dbReference>
<dbReference type="PANTHER" id="PTHR40398">
    <property type="entry name" value="PTS SYSTEM GLUCITOL/SORBITOL-SPECIFIC EIIA COMPONENT"/>
    <property type="match status" value="1"/>
</dbReference>
<dbReference type="EMBL" id="VLXZ01000003">
    <property type="protein sequence ID" value="TSB47252.1"/>
    <property type="molecule type" value="Genomic_DNA"/>
</dbReference>
<name>A0A554A0N2_9BACI</name>
<organism evidence="2 3">
    <name type="scientific">Alkalicoccobacillus porphyridii</name>
    <dbReference type="NCBI Taxonomy" id="2597270"/>
    <lineage>
        <taxon>Bacteria</taxon>
        <taxon>Bacillati</taxon>
        <taxon>Bacillota</taxon>
        <taxon>Bacilli</taxon>
        <taxon>Bacillales</taxon>
        <taxon>Bacillaceae</taxon>
        <taxon>Alkalicoccobacillus</taxon>
    </lineage>
</organism>
<dbReference type="SUPFAM" id="SSF141530">
    <property type="entry name" value="PTSIIA/GutA-like"/>
    <property type="match status" value="1"/>
</dbReference>
<protein>
    <submittedName>
        <fullName evidence="2">PTS glucose transporter subunit IIABC</fullName>
    </submittedName>
</protein>
<dbReference type="PANTHER" id="PTHR40398:SF1">
    <property type="entry name" value="PTS SYSTEM GLUCITOL_SORBITOL-SPECIFIC EIIA COMPONENT"/>
    <property type="match status" value="1"/>
</dbReference>